<protein>
    <submittedName>
        <fullName evidence="3">3'-5' exonuclease domain-containing protein</fullName>
    </submittedName>
</protein>
<dbReference type="Pfam" id="PF01612">
    <property type="entry name" value="DNA_pol_A_exo1"/>
    <property type="match status" value="1"/>
</dbReference>
<dbReference type="WBParaSite" id="PSU_v2.g21218.t1">
    <property type="protein sequence ID" value="PSU_v2.g21218.t1"/>
    <property type="gene ID" value="PSU_v2.g21218"/>
</dbReference>
<dbReference type="InterPro" id="IPR012337">
    <property type="entry name" value="RNaseH-like_sf"/>
</dbReference>
<reference evidence="3" key="1">
    <citation type="submission" date="2022-11" db="UniProtKB">
        <authorList>
            <consortium name="WormBaseParasite"/>
        </authorList>
    </citation>
    <scope>IDENTIFICATION</scope>
</reference>
<dbReference type="GO" id="GO:0003676">
    <property type="term" value="F:nucleic acid binding"/>
    <property type="evidence" value="ECO:0007669"/>
    <property type="project" value="InterPro"/>
</dbReference>
<dbReference type="PANTHER" id="PTHR47765:SF2">
    <property type="entry name" value="EXONUCLEASE MUT-7 HOMOLOG"/>
    <property type="match status" value="1"/>
</dbReference>
<evidence type="ECO:0000259" key="1">
    <source>
        <dbReference type="SMART" id="SM00474"/>
    </source>
</evidence>
<dbReference type="Gene3D" id="3.30.420.10">
    <property type="entry name" value="Ribonuclease H-like superfamily/Ribonuclease H"/>
    <property type="match status" value="1"/>
</dbReference>
<dbReference type="GO" id="GO:0006139">
    <property type="term" value="P:nucleobase-containing compound metabolic process"/>
    <property type="evidence" value="ECO:0007669"/>
    <property type="project" value="InterPro"/>
</dbReference>
<evidence type="ECO:0000313" key="3">
    <source>
        <dbReference type="WBParaSite" id="PSU_v2.g21218.t1"/>
    </source>
</evidence>
<dbReference type="SUPFAM" id="SSF53098">
    <property type="entry name" value="Ribonuclease H-like"/>
    <property type="match status" value="1"/>
</dbReference>
<keyword evidence="2" id="KW-1185">Reference proteome</keyword>
<evidence type="ECO:0000313" key="2">
    <source>
        <dbReference type="Proteomes" id="UP000887577"/>
    </source>
</evidence>
<dbReference type="GO" id="GO:0008408">
    <property type="term" value="F:3'-5' exonuclease activity"/>
    <property type="evidence" value="ECO:0007669"/>
    <property type="project" value="InterPro"/>
</dbReference>
<organism evidence="2 3">
    <name type="scientific">Panagrolaimus superbus</name>
    <dbReference type="NCBI Taxonomy" id="310955"/>
    <lineage>
        <taxon>Eukaryota</taxon>
        <taxon>Metazoa</taxon>
        <taxon>Ecdysozoa</taxon>
        <taxon>Nematoda</taxon>
        <taxon>Chromadorea</taxon>
        <taxon>Rhabditida</taxon>
        <taxon>Tylenchina</taxon>
        <taxon>Panagrolaimomorpha</taxon>
        <taxon>Panagrolaimoidea</taxon>
        <taxon>Panagrolaimidae</taxon>
        <taxon>Panagrolaimus</taxon>
    </lineage>
</organism>
<accession>A0A914YP69</accession>
<proteinExistence type="predicted"/>
<sequence length="337" mass="39573">MKNTYNFMDKSYFELHVLQTLKDRDEKYKLDFLEVISSDKKYAYCWAKHLEISQENMPSFLKNCKHFESDAKKFIQLISNKVSFFVDKDSTETCNFWGKPYKLITVITPTGLNSFIDEYFVKQKPEIIGIDCEANGSSYLRNSKITVLQLATLEWICLIDIHVLFEQVSKNKWKKFFEHIFDPSIIRIGFSFQNDFVFLCNKFSFFSPLIHEKQRKVLCLQKLTNTIVEDPRNFDSIFGDKISVDSGLAKLSKAVLNIDLDKSLQQSDWTQRPLTQLQKIYAVSDALIVLLIKDEMEKRLKGRLGYSAANKLINRGFINYDKNFVNNNRFENNRRKK</sequence>
<dbReference type="AlphaFoldDB" id="A0A914YP69"/>
<dbReference type="InterPro" id="IPR002562">
    <property type="entry name" value="3'-5'_exonuclease_dom"/>
</dbReference>
<dbReference type="Proteomes" id="UP000887577">
    <property type="component" value="Unplaced"/>
</dbReference>
<dbReference type="SMART" id="SM00474">
    <property type="entry name" value="35EXOc"/>
    <property type="match status" value="1"/>
</dbReference>
<name>A0A914YP69_9BILA</name>
<feature type="domain" description="3'-5' exonuclease" evidence="1">
    <location>
        <begin position="103"/>
        <end position="301"/>
    </location>
</feature>
<dbReference type="InterPro" id="IPR052408">
    <property type="entry name" value="Exonuclease_MUT-7-like"/>
</dbReference>
<dbReference type="PANTHER" id="PTHR47765">
    <property type="entry name" value="3'-5' EXONUCLEASE DOMAIN-CONTAINING PROTEIN"/>
    <property type="match status" value="1"/>
</dbReference>
<dbReference type="InterPro" id="IPR036397">
    <property type="entry name" value="RNaseH_sf"/>
</dbReference>